<feature type="transmembrane region" description="Helical" evidence="7">
    <location>
        <begin position="54"/>
        <end position="79"/>
    </location>
</feature>
<protein>
    <submittedName>
        <fullName evidence="9">Mg-chelatase subunit ChlD</fullName>
    </submittedName>
</protein>
<name>A0A1H9C0S9_9SPIR</name>
<feature type="transmembrane region" description="Helical" evidence="7">
    <location>
        <begin position="599"/>
        <end position="620"/>
    </location>
</feature>
<dbReference type="SMART" id="SM00028">
    <property type="entry name" value="TPR"/>
    <property type="match status" value="1"/>
</dbReference>
<keyword evidence="4 7" id="KW-0472">Membrane</keyword>
<dbReference type="SUPFAM" id="SSF48452">
    <property type="entry name" value="TPR-like"/>
    <property type="match status" value="1"/>
</dbReference>
<dbReference type="Proteomes" id="UP000182360">
    <property type="component" value="Unassembled WGS sequence"/>
</dbReference>
<keyword evidence="5" id="KW-0802">TPR repeat</keyword>
<dbReference type="PROSITE" id="PS50005">
    <property type="entry name" value="TPR"/>
    <property type="match status" value="2"/>
</dbReference>
<dbReference type="PANTHER" id="PTHR22550:SF5">
    <property type="entry name" value="LEUCINE ZIPPER PROTEIN 4"/>
    <property type="match status" value="1"/>
</dbReference>
<reference evidence="9 10" key="1">
    <citation type="submission" date="2016-10" db="EMBL/GenBank/DDBJ databases">
        <authorList>
            <person name="de Groot N.N."/>
        </authorList>
    </citation>
    <scope>NUCLEOTIDE SEQUENCE [LARGE SCALE GENOMIC DNA]</scope>
    <source>
        <strain evidence="9 10">B25</strain>
    </source>
</reference>
<dbReference type="InterPro" id="IPR019734">
    <property type="entry name" value="TPR_rpt"/>
</dbReference>
<evidence type="ECO:0000313" key="9">
    <source>
        <dbReference type="EMBL" id="SEP94885.1"/>
    </source>
</evidence>
<dbReference type="AlphaFoldDB" id="A0A1H9C0S9"/>
<keyword evidence="10" id="KW-1185">Reference proteome</keyword>
<dbReference type="Pfam" id="PF13519">
    <property type="entry name" value="VWA_2"/>
    <property type="match status" value="1"/>
</dbReference>
<dbReference type="SMART" id="SM00327">
    <property type="entry name" value="VWA"/>
    <property type="match status" value="2"/>
</dbReference>
<dbReference type="InterPro" id="IPR011990">
    <property type="entry name" value="TPR-like_helical_dom_sf"/>
</dbReference>
<dbReference type="Gene3D" id="3.40.50.410">
    <property type="entry name" value="von Willebrand factor, type A domain"/>
    <property type="match status" value="2"/>
</dbReference>
<keyword evidence="2 7" id="KW-0812">Transmembrane</keyword>
<feature type="transmembrane region" description="Helical" evidence="7">
    <location>
        <begin position="6"/>
        <end position="22"/>
    </location>
</feature>
<sequence>MTNFENPAAFFLLLLIPALFILRHFKIFNRISFPAVLADWEGHHFEWKGHPQKFLSVLASIFFTAGFLISVGALAAPVISNQEKVYTSLGTDIVFVLDTSPSMSAKDMDGGQRLDAAKNAIYLLTNKNDGSRYGLVGLGSNAAVLVPPTSDLTFFSERLSQISAGSFGNGSAIGDGLSTAVCHLVSSSAQKKCIVLFTDGENNAGEIHPETAAQLAADNSITIYVVGIGSKGKVPIEYTDPVTKRLYSGYLDSNFNPASLKKISDIAGGRYFEAVTVNELSEILSAVSKTEAVSQTFTYRTVNKLFYQKFISIAIILFILAWVIRRIILKEMICFRYKKTLFIRSACLALSFVFLLLAHAGLTWGTYLVPVQKSGHSVAMVFDISNSMLAKDCPGDTTRLKAASIYAKKLLSKMEGVPVSVVIAKGDGIAAIPITDDTAMVESLLEVMSPSLMTVPGSSIGKGILKAKETFPANFSSAGKIWVFTDGEETDGQLSSALLECQKAGIPVTLIGFGSETESAVLTGDGKTQVMSALRRDRLEAAIADASNRFRFFNNHENHLYINSLEKGSAVQLLSQLRFGATENLITSYEVKPVPRYKLFLSLAALFLILSYITVEFNFARFFGAKTSRAQAAAFVSLITIFLSGCSSQTADILNGTVSYHQKKYRHAVSRFMQASENAAAEANRQNQSYALYDLGTAYIMIGEDSAALEQFKAIPDDAPDAVRYSAFYNAGVLAWRNSDFDEAKDYFRKALEIDSSKIDAKINFELSVQQSEAKGKQNQSNQIQASQEEASPQNLEKAVFEHIKENDQKQWKNSESKDSSDLAEDF</sequence>
<feature type="domain" description="VWFA" evidence="8">
    <location>
        <begin position="92"/>
        <end position="287"/>
    </location>
</feature>
<dbReference type="PANTHER" id="PTHR22550">
    <property type="entry name" value="SPORE GERMINATION PROTEIN"/>
    <property type="match status" value="1"/>
</dbReference>
<dbReference type="STRING" id="163.SAMN04487775_106207"/>
<dbReference type="PROSITE" id="PS50234">
    <property type="entry name" value="VWFA"/>
    <property type="match status" value="2"/>
</dbReference>
<evidence type="ECO:0000256" key="7">
    <source>
        <dbReference type="SAM" id="Phobius"/>
    </source>
</evidence>
<evidence type="ECO:0000256" key="5">
    <source>
        <dbReference type="PROSITE-ProRule" id="PRU00339"/>
    </source>
</evidence>
<evidence type="ECO:0000259" key="8">
    <source>
        <dbReference type="PROSITE" id="PS50234"/>
    </source>
</evidence>
<feature type="compositionally biased region" description="Basic and acidic residues" evidence="6">
    <location>
        <begin position="799"/>
        <end position="821"/>
    </location>
</feature>
<dbReference type="RefSeq" id="WP_074640927.1">
    <property type="nucleotide sequence ID" value="NZ_FOFU01000002.1"/>
</dbReference>
<feature type="repeat" description="TPR" evidence="5">
    <location>
        <begin position="689"/>
        <end position="722"/>
    </location>
</feature>
<dbReference type="Gene3D" id="1.25.40.10">
    <property type="entry name" value="Tetratricopeptide repeat domain"/>
    <property type="match status" value="1"/>
</dbReference>
<keyword evidence="3 7" id="KW-1133">Transmembrane helix</keyword>
<dbReference type="InterPro" id="IPR002035">
    <property type="entry name" value="VWF_A"/>
</dbReference>
<dbReference type="SUPFAM" id="SSF53300">
    <property type="entry name" value="vWA-like"/>
    <property type="match status" value="2"/>
</dbReference>
<keyword evidence="1" id="KW-1003">Cell membrane</keyword>
<feature type="repeat" description="TPR" evidence="5">
    <location>
        <begin position="725"/>
        <end position="758"/>
    </location>
</feature>
<dbReference type="Pfam" id="PF00092">
    <property type="entry name" value="VWA"/>
    <property type="match status" value="1"/>
</dbReference>
<dbReference type="EMBL" id="FOFU01000002">
    <property type="protein sequence ID" value="SEP94885.1"/>
    <property type="molecule type" value="Genomic_DNA"/>
</dbReference>
<accession>A0A1H9C0S9</accession>
<feature type="domain" description="VWFA" evidence="8">
    <location>
        <begin position="377"/>
        <end position="577"/>
    </location>
</feature>
<evidence type="ECO:0000256" key="4">
    <source>
        <dbReference type="ARBA" id="ARBA00023136"/>
    </source>
</evidence>
<feature type="transmembrane region" description="Helical" evidence="7">
    <location>
        <begin position="310"/>
        <end position="329"/>
    </location>
</feature>
<evidence type="ECO:0000256" key="1">
    <source>
        <dbReference type="ARBA" id="ARBA00022475"/>
    </source>
</evidence>
<feature type="transmembrane region" description="Helical" evidence="7">
    <location>
        <begin position="632"/>
        <end position="651"/>
    </location>
</feature>
<evidence type="ECO:0000256" key="2">
    <source>
        <dbReference type="ARBA" id="ARBA00022692"/>
    </source>
</evidence>
<organism evidence="9 10">
    <name type="scientific">Treponema bryantii</name>
    <dbReference type="NCBI Taxonomy" id="163"/>
    <lineage>
        <taxon>Bacteria</taxon>
        <taxon>Pseudomonadati</taxon>
        <taxon>Spirochaetota</taxon>
        <taxon>Spirochaetia</taxon>
        <taxon>Spirochaetales</taxon>
        <taxon>Treponemataceae</taxon>
        <taxon>Treponema</taxon>
    </lineage>
</organism>
<evidence type="ECO:0000256" key="6">
    <source>
        <dbReference type="SAM" id="MobiDB-lite"/>
    </source>
</evidence>
<dbReference type="InterPro" id="IPR050768">
    <property type="entry name" value="UPF0353/GerABKA_families"/>
</dbReference>
<dbReference type="InterPro" id="IPR036465">
    <property type="entry name" value="vWFA_dom_sf"/>
</dbReference>
<proteinExistence type="predicted"/>
<evidence type="ECO:0000256" key="3">
    <source>
        <dbReference type="ARBA" id="ARBA00022989"/>
    </source>
</evidence>
<evidence type="ECO:0000313" key="10">
    <source>
        <dbReference type="Proteomes" id="UP000182360"/>
    </source>
</evidence>
<feature type="transmembrane region" description="Helical" evidence="7">
    <location>
        <begin position="341"/>
        <end position="364"/>
    </location>
</feature>
<feature type="compositionally biased region" description="Polar residues" evidence="6">
    <location>
        <begin position="774"/>
        <end position="795"/>
    </location>
</feature>
<feature type="region of interest" description="Disordered" evidence="6">
    <location>
        <begin position="774"/>
        <end position="827"/>
    </location>
</feature>
<gene>
    <name evidence="9" type="ORF">SAMN04487977_1029</name>
</gene>